<dbReference type="Proteomes" id="UP000287651">
    <property type="component" value="Unassembled WGS sequence"/>
</dbReference>
<gene>
    <name evidence="2" type="ORF">B296_00053528</name>
</gene>
<evidence type="ECO:0000313" key="3">
    <source>
        <dbReference type="Proteomes" id="UP000287651"/>
    </source>
</evidence>
<dbReference type="EMBL" id="AMZH03031162">
    <property type="protein sequence ID" value="RRT32631.1"/>
    <property type="molecule type" value="Genomic_DNA"/>
</dbReference>
<organism evidence="2 3">
    <name type="scientific">Ensete ventricosum</name>
    <name type="common">Abyssinian banana</name>
    <name type="synonym">Musa ensete</name>
    <dbReference type="NCBI Taxonomy" id="4639"/>
    <lineage>
        <taxon>Eukaryota</taxon>
        <taxon>Viridiplantae</taxon>
        <taxon>Streptophyta</taxon>
        <taxon>Embryophyta</taxon>
        <taxon>Tracheophyta</taxon>
        <taxon>Spermatophyta</taxon>
        <taxon>Magnoliopsida</taxon>
        <taxon>Liliopsida</taxon>
        <taxon>Zingiberales</taxon>
        <taxon>Musaceae</taxon>
        <taxon>Ensete</taxon>
    </lineage>
</organism>
<feature type="region of interest" description="Disordered" evidence="1">
    <location>
        <begin position="1"/>
        <end position="30"/>
    </location>
</feature>
<feature type="compositionally biased region" description="Gly residues" evidence="1">
    <location>
        <begin position="7"/>
        <end position="23"/>
    </location>
</feature>
<evidence type="ECO:0000256" key="1">
    <source>
        <dbReference type="SAM" id="MobiDB-lite"/>
    </source>
</evidence>
<sequence length="320" mass="34174">LRAAVGGRVGAALGAGGGGGGDRGVGEPDHGAALLRSAQTTPAEDIGGGGGSGAGHLQPWRLRLCGAPGRPSPTILRGLHQHRGWDPLTRESQRVMDRSVKRREGIDGFVSQRSCGGGPEAAGGWGLAHCDPDRLSWQNAGGPCDIADTRLITPPGISHGRAACGGKLASRGGGTPTPSVASAPAQPVTKSPRAVRAFPAHHRDVGQSTDMDLNPPWKRCRSTMYKKYSDSARRWGPLRPRKTRKVWVPNERAGLGNVVCRAHPRRQLQSQAWFGLWVHGKYGWKSSVVRISSLRSPMAFYLVFDMSPPRVFLFAFTDPP</sequence>
<reference evidence="2 3" key="1">
    <citation type="journal article" date="2014" name="Agronomy (Basel)">
        <title>A Draft Genome Sequence for Ensete ventricosum, the Drought-Tolerant Tree Against Hunger.</title>
        <authorList>
            <person name="Harrison J."/>
            <person name="Moore K.A."/>
            <person name="Paszkiewicz K."/>
            <person name="Jones T."/>
            <person name="Grant M."/>
            <person name="Ambacheew D."/>
            <person name="Muzemil S."/>
            <person name="Studholme D.J."/>
        </authorList>
    </citation>
    <scope>NUCLEOTIDE SEQUENCE [LARGE SCALE GENOMIC DNA]</scope>
</reference>
<name>A0A426WZJ3_ENSVE</name>
<protein>
    <submittedName>
        <fullName evidence="2">Uncharacterized protein</fullName>
    </submittedName>
</protein>
<proteinExistence type="predicted"/>
<feature type="non-terminal residue" evidence="2">
    <location>
        <position position="1"/>
    </location>
</feature>
<comment type="caution">
    <text evidence="2">The sequence shown here is derived from an EMBL/GenBank/DDBJ whole genome shotgun (WGS) entry which is preliminary data.</text>
</comment>
<accession>A0A426WZJ3</accession>
<feature type="region of interest" description="Disordered" evidence="1">
    <location>
        <begin position="163"/>
        <end position="191"/>
    </location>
</feature>
<evidence type="ECO:0000313" key="2">
    <source>
        <dbReference type="EMBL" id="RRT32631.1"/>
    </source>
</evidence>
<dbReference type="AlphaFoldDB" id="A0A426WZJ3"/>